<keyword evidence="3" id="KW-1185">Reference proteome</keyword>
<gene>
    <name evidence="2" type="ORF">RHGRI_014221</name>
</gene>
<accession>A0AAV6K8X2</accession>
<reference evidence="2" key="1">
    <citation type="submission" date="2020-08" db="EMBL/GenBank/DDBJ databases">
        <title>Plant Genome Project.</title>
        <authorList>
            <person name="Zhang R.-G."/>
        </authorList>
    </citation>
    <scope>NUCLEOTIDE SEQUENCE</scope>
    <source>
        <strain evidence="2">WSP0</strain>
        <tissue evidence="2">Leaf</tissue>
    </source>
</reference>
<evidence type="ECO:0000313" key="3">
    <source>
        <dbReference type="Proteomes" id="UP000823749"/>
    </source>
</evidence>
<dbReference type="AlphaFoldDB" id="A0AAV6K8X2"/>
<comment type="caution">
    <text evidence="2">The sequence shown here is derived from an EMBL/GenBank/DDBJ whole genome shotgun (WGS) entry which is preliminary data.</text>
</comment>
<proteinExistence type="predicted"/>
<feature type="domain" description="Glycosyl-hydrolase family 116 N-terminal" evidence="1">
    <location>
        <begin position="111"/>
        <end position="178"/>
    </location>
</feature>
<dbReference type="InterPro" id="IPR024462">
    <property type="entry name" value="GH116_N"/>
</dbReference>
<dbReference type="InterPro" id="IPR052566">
    <property type="entry name" value="Non-lysos_glucosylceramidase"/>
</dbReference>
<dbReference type="GO" id="GO:0008422">
    <property type="term" value="F:beta-glucosidase activity"/>
    <property type="evidence" value="ECO:0007669"/>
    <property type="project" value="TreeGrafter"/>
</dbReference>
<sequence>MKGYNNHSTGISESQQLCGKLAEQMLPSLPRATDVTADLKPADPKQADDMQSSSSFGQVLNLTVLNLGKHLYYGDYKCVPTQPLSVTAFDLHVLSLCYQSLSATFTAGQFSVGSTIGAAIAASLSVPSDASRNVSFSLAWDCPEVNFVIGRSYHRHYTKFYGTHGDAAANIAHDAILSTTSHVLSVVMLEFGLEKLD</sequence>
<protein>
    <recommendedName>
        <fullName evidence="1">Glycosyl-hydrolase family 116 N-terminal domain-containing protein</fullName>
    </recommendedName>
</protein>
<dbReference type="EMBL" id="JACTNZ010000005">
    <property type="protein sequence ID" value="KAG5548795.1"/>
    <property type="molecule type" value="Genomic_DNA"/>
</dbReference>
<dbReference type="PANTHER" id="PTHR12654:SF3">
    <property type="entry name" value="NON-LYSOSOMAL GLUCOSYLCERAMIDASE"/>
    <property type="match status" value="1"/>
</dbReference>
<evidence type="ECO:0000259" key="1">
    <source>
        <dbReference type="Pfam" id="PF12215"/>
    </source>
</evidence>
<dbReference type="Proteomes" id="UP000823749">
    <property type="component" value="Chromosome 5"/>
</dbReference>
<evidence type="ECO:0000313" key="2">
    <source>
        <dbReference type="EMBL" id="KAG5548795.1"/>
    </source>
</evidence>
<dbReference type="Pfam" id="PF12215">
    <property type="entry name" value="Glyco_hydr_116N"/>
    <property type="match status" value="1"/>
</dbReference>
<name>A0AAV6K8X2_9ERIC</name>
<organism evidence="2 3">
    <name type="scientific">Rhododendron griersonianum</name>
    <dbReference type="NCBI Taxonomy" id="479676"/>
    <lineage>
        <taxon>Eukaryota</taxon>
        <taxon>Viridiplantae</taxon>
        <taxon>Streptophyta</taxon>
        <taxon>Embryophyta</taxon>
        <taxon>Tracheophyta</taxon>
        <taxon>Spermatophyta</taxon>
        <taxon>Magnoliopsida</taxon>
        <taxon>eudicotyledons</taxon>
        <taxon>Gunneridae</taxon>
        <taxon>Pentapetalae</taxon>
        <taxon>asterids</taxon>
        <taxon>Ericales</taxon>
        <taxon>Ericaceae</taxon>
        <taxon>Ericoideae</taxon>
        <taxon>Rhodoreae</taxon>
        <taxon>Rhododendron</taxon>
    </lineage>
</organism>
<dbReference type="PANTHER" id="PTHR12654">
    <property type="entry name" value="BILE ACID BETA-GLUCOSIDASE-RELATED"/>
    <property type="match status" value="1"/>
</dbReference>